<evidence type="ECO:0000256" key="9">
    <source>
        <dbReference type="SAM" id="Phobius"/>
    </source>
</evidence>
<evidence type="ECO:0000256" key="6">
    <source>
        <dbReference type="ARBA" id="ARBA00023136"/>
    </source>
</evidence>
<dbReference type="GO" id="GO:0031410">
    <property type="term" value="C:cytoplasmic vesicle"/>
    <property type="evidence" value="ECO:0007669"/>
    <property type="project" value="TreeGrafter"/>
</dbReference>
<evidence type="ECO:0000256" key="4">
    <source>
        <dbReference type="ARBA" id="ARBA00022729"/>
    </source>
</evidence>
<accession>A0A553PBI2</accession>
<comment type="caution">
    <text evidence="11">The sequence shown here is derived from an EMBL/GenBank/DDBJ whole genome shotgun (WGS) entry which is preliminary data.</text>
</comment>
<dbReference type="AlphaFoldDB" id="A0A553PBI2"/>
<dbReference type="PANTHER" id="PTHR11337:SF8">
    <property type="entry name" value="VISGUN, ISOFORM E"/>
    <property type="match status" value="1"/>
</dbReference>
<comment type="similarity">
    <text evidence="2">Belongs to the CD164 family.</text>
</comment>
<reference evidence="11 12" key="1">
    <citation type="journal article" date="2018" name="Nat. Ecol. Evol.">
        <title>Genomic signatures of mitonuclear coevolution across populations of Tigriopus californicus.</title>
        <authorList>
            <person name="Barreto F.S."/>
            <person name="Watson E.T."/>
            <person name="Lima T.G."/>
            <person name="Willett C.S."/>
            <person name="Edmands S."/>
            <person name="Li W."/>
            <person name="Burton R.S."/>
        </authorList>
    </citation>
    <scope>NUCLEOTIDE SEQUENCE [LARGE SCALE GENOMIC DNA]</scope>
    <source>
        <strain evidence="11 12">San Diego</strain>
    </source>
</reference>
<evidence type="ECO:0000256" key="1">
    <source>
        <dbReference type="ARBA" id="ARBA00004479"/>
    </source>
</evidence>
<dbReference type="GO" id="GO:0016020">
    <property type="term" value="C:membrane"/>
    <property type="evidence" value="ECO:0007669"/>
    <property type="project" value="UniProtKB-SubCell"/>
</dbReference>
<evidence type="ECO:0000256" key="8">
    <source>
        <dbReference type="SAM" id="MobiDB-lite"/>
    </source>
</evidence>
<feature type="transmembrane region" description="Helical" evidence="9">
    <location>
        <begin position="179"/>
        <end position="202"/>
    </location>
</feature>
<dbReference type="STRING" id="6832.A0A553PBI2"/>
<evidence type="ECO:0000256" key="5">
    <source>
        <dbReference type="ARBA" id="ARBA00022989"/>
    </source>
</evidence>
<keyword evidence="12" id="KW-1185">Reference proteome</keyword>
<feature type="chain" id="PRO_5022105550" description="Syndecan/Neurexin domain-containing protein" evidence="10">
    <location>
        <begin position="25"/>
        <end position="216"/>
    </location>
</feature>
<gene>
    <name evidence="11" type="ORF">TCAL_05655</name>
</gene>
<keyword evidence="5 9" id="KW-1133">Transmembrane helix</keyword>
<dbReference type="PANTHER" id="PTHR11337">
    <property type="entry name" value="MUCIN/PORIMIN"/>
    <property type="match status" value="1"/>
</dbReference>
<protein>
    <recommendedName>
        <fullName evidence="13">Syndecan/Neurexin domain-containing protein</fullName>
    </recommendedName>
</protein>
<name>A0A553PBI2_TIGCA</name>
<proteinExistence type="inferred from homology"/>
<feature type="compositionally biased region" description="Low complexity" evidence="8">
    <location>
        <begin position="99"/>
        <end position="156"/>
    </location>
</feature>
<feature type="compositionally biased region" description="Low complexity" evidence="8">
    <location>
        <begin position="30"/>
        <end position="41"/>
    </location>
</feature>
<keyword evidence="6 9" id="KW-0472">Membrane</keyword>
<evidence type="ECO:0000256" key="10">
    <source>
        <dbReference type="SAM" id="SignalP"/>
    </source>
</evidence>
<keyword evidence="7" id="KW-0325">Glycoprotein</keyword>
<keyword evidence="4 10" id="KW-0732">Signal</keyword>
<dbReference type="InterPro" id="IPR007947">
    <property type="entry name" value="CD164_MGC24"/>
</dbReference>
<dbReference type="OrthoDB" id="6160056at2759"/>
<sequence>MKSGVILLAACWAFCVTQTSMVQGLPQVGAPQSSSRQPQASTDSEVTESEAPDLTTLPPNPGNELNQDHDENNEEDTAGITTTFNPDSGLDPRGDTDVTTSTMPTTSSPSNGTTAGTTESTTITSNTTESTTPMTTPPSTTAGPTNATTVTSTGTSTATAIPVTVTMPSPDENRGFEGWSFFGGIVLTLVVFAIGFVGFKYYKIRGSAHGGKYSQF</sequence>
<dbReference type="OMA" id="KNHTERN"/>
<keyword evidence="3 9" id="KW-0812">Transmembrane</keyword>
<evidence type="ECO:0000256" key="2">
    <source>
        <dbReference type="ARBA" id="ARBA00005341"/>
    </source>
</evidence>
<evidence type="ECO:0000256" key="3">
    <source>
        <dbReference type="ARBA" id="ARBA00022692"/>
    </source>
</evidence>
<evidence type="ECO:0000256" key="7">
    <source>
        <dbReference type="ARBA" id="ARBA00023180"/>
    </source>
</evidence>
<evidence type="ECO:0000313" key="11">
    <source>
        <dbReference type="EMBL" id="TRY75051.1"/>
    </source>
</evidence>
<dbReference type="Proteomes" id="UP000318571">
    <property type="component" value="Chromosome 2"/>
</dbReference>
<feature type="signal peptide" evidence="10">
    <location>
        <begin position="1"/>
        <end position="24"/>
    </location>
</feature>
<evidence type="ECO:0008006" key="13">
    <source>
        <dbReference type="Google" id="ProtNLM"/>
    </source>
</evidence>
<comment type="subcellular location">
    <subcellularLocation>
        <location evidence="1">Membrane</location>
        <topology evidence="1">Single-pass type I membrane protein</topology>
    </subcellularLocation>
</comment>
<feature type="region of interest" description="Disordered" evidence="8">
    <location>
        <begin position="27"/>
        <end position="156"/>
    </location>
</feature>
<evidence type="ECO:0000313" key="12">
    <source>
        <dbReference type="Proteomes" id="UP000318571"/>
    </source>
</evidence>
<organism evidence="11 12">
    <name type="scientific">Tigriopus californicus</name>
    <name type="common">Marine copepod</name>
    <dbReference type="NCBI Taxonomy" id="6832"/>
    <lineage>
        <taxon>Eukaryota</taxon>
        <taxon>Metazoa</taxon>
        <taxon>Ecdysozoa</taxon>
        <taxon>Arthropoda</taxon>
        <taxon>Crustacea</taxon>
        <taxon>Multicrustacea</taxon>
        <taxon>Hexanauplia</taxon>
        <taxon>Copepoda</taxon>
        <taxon>Harpacticoida</taxon>
        <taxon>Harpacticidae</taxon>
        <taxon>Tigriopus</taxon>
    </lineage>
</organism>
<dbReference type="EMBL" id="VCGU01000005">
    <property type="protein sequence ID" value="TRY75051.1"/>
    <property type="molecule type" value="Genomic_DNA"/>
</dbReference>